<proteinExistence type="predicted"/>
<feature type="non-terminal residue" evidence="2">
    <location>
        <position position="117"/>
    </location>
</feature>
<gene>
    <name evidence="2" type="ORF">g.55186</name>
</gene>
<reference evidence="2" key="1">
    <citation type="submission" date="2015-11" db="EMBL/GenBank/DDBJ databases">
        <title>De novo transcriptome assembly of four potential Pierce s Disease insect vectors from Arizona vineyards.</title>
        <authorList>
            <person name="Tassone E.E."/>
        </authorList>
    </citation>
    <scope>NUCLEOTIDE SEQUENCE</scope>
</reference>
<evidence type="ECO:0000313" key="2">
    <source>
        <dbReference type="EMBL" id="JAT25851.1"/>
    </source>
</evidence>
<feature type="compositionally biased region" description="Polar residues" evidence="1">
    <location>
        <begin position="32"/>
        <end position="44"/>
    </location>
</feature>
<organism evidence="2">
    <name type="scientific">Graphocephala atropunctata</name>
    <dbReference type="NCBI Taxonomy" id="36148"/>
    <lineage>
        <taxon>Eukaryota</taxon>
        <taxon>Metazoa</taxon>
        <taxon>Ecdysozoa</taxon>
        <taxon>Arthropoda</taxon>
        <taxon>Hexapoda</taxon>
        <taxon>Insecta</taxon>
        <taxon>Pterygota</taxon>
        <taxon>Neoptera</taxon>
        <taxon>Paraneoptera</taxon>
        <taxon>Hemiptera</taxon>
        <taxon>Auchenorrhyncha</taxon>
        <taxon>Membracoidea</taxon>
        <taxon>Cicadellidae</taxon>
        <taxon>Cicadellinae</taxon>
        <taxon>Cicadellini</taxon>
        <taxon>Graphocephala</taxon>
    </lineage>
</organism>
<feature type="region of interest" description="Disordered" evidence="1">
    <location>
        <begin position="32"/>
        <end position="117"/>
    </location>
</feature>
<feature type="non-terminal residue" evidence="2">
    <location>
        <position position="1"/>
    </location>
</feature>
<dbReference type="EMBL" id="GEBQ01014126">
    <property type="protein sequence ID" value="JAT25851.1"/>
    <property type="molecule type" value="Transcribed_RNA"/>
</dbReference>
<dbReference type="AlphaFoldDB" id="A0A1B6LQ52"/>
<feature type="compositionally biased region" description="Pro residues" evidence="1">
    <location>
        <begin position="55"/>
        <end position="80"/>
    </location>
</feature>
<accession>A0A1B6LQ52</accession>
<sequence>TNTAVATTTTTTTTSTPAIVCLRKFPAKTVSFQQGGARSYTASFPSRRGVGSPLILPPSEPPSPPPPSTAPVPVPPPPPLLRRRLVKAKSAGAGQENICDSEPPPEVETEQRVPTPP</sequence>
<name>A0A1B6LQ52_9HEMI</name>
<protein>
    <submittedName>
        <fullName evidence="2">Uncharacterized protein</fullName>
    </submittedName>
</protein>
<evidence type="ECO:0000256" key="1">
    <source>
        <dbReference type="SAM" id="MobiDB-lite"/>
    </source>
</evidence>